<dbReference type="PANTHER" id="PTHR30469">
    <property type="entry name" value="MULTIDRUG RESISTANCE PROTEIN MDTA"/>
    <property type="match status" value="1"/>
</dbReference>
<dbReference type="InterPro" id="IPR058792">
    <property type="entry name" value="Beta-barrel_RND_2"/>
</dbReference>
<keyword evidence="3" id="KW-0732">Signal</keyword>
<dbReference type="Pfam" id="PF25954">
    <property type="entry name" value="Beta-barrel_RND_2"/>
    <property type="match status" value="1"/>
</dbReference>
<dbReference type="Gene3D" id="2.40.50.100">
    <property type="match status" value="1"/>
</dbReference>
<evidence type="ECO:0000256" key="2">
    <source>
        <dbReference type="SAM" id="Coils"/>
    </source>
</evidence>
<comment type="similarity">
    <text evidence="1">Belongs to the membrane fusion protein (MFP) (TC 8.A.1) family.</text>
</comment>
<dbReference type="InterPro" id="IPR006143">
    <property type="entry name" value="RND_pump_MFP"/>
</dbReference>
<dbReference type="EMBL" id="CXWC01000012">
    <property type="protein sequence ID" value="CTQ75410.1"/>
    <property type="molecule type" value="Genomic_DNA"/>
</dbReference>
<dbReference type="AlphaFoldDB" id="A0A0M7ATG1"/>
<reference evidence="6" key="1">
    <citation type="submission" date="2015-07" db="EMBL/GenBank/DDBJ databases">
        <authorList>
            <person name="Rodrigo-Torres Lidia"/>
            <person name="Arahal R.David."/>
        </authorList>
    </citation>
    <scope>NUCLEOTIDE SEQUENCE [LARGE SCALE GENOMIC DNA]</scope>
    <source>
        <strain evidence="6">CECT 5096</strain>
    </source>
</reference>
<evidence type="ECO:0000259" key="4">
    <source>
        <dbReference type="Pfam" id="PF25954"/>
    </source>
</evidence>
<evidence type="ECO:0000256" key="1">
    <source>
        <dbReference type="ARBA" id="ARBA00009477"/>
    </source>
</evidence>
<dbReference type="Gene3D" id="1.10.287.470">
    <property type="entry name" value="Helix hairpin bin"/>
    <property type="match status" value="1"/>
</dbReference>
<sequence>MKVKFSYVLAACLAAGIGVWMSSGTVVVGGVGDGENAVPPPAERVAEGADATFRVQVLKLTAQERQAVLEVRGRTEAEAKVAVRSETTDDVVRRPAREGARVSAGDILCELDRGTREARILEAKALISQAELDHAAATQLADKGFTSQTRAAATQAGLDAAKARVKEAELELERTIIRSPIDGVIESPMAEVGAQLESGSICATVVNSDPMIAIGQVSELNVGQISIDMPAEVALVTGQTMAGKVRYISPSADPDTRTFRVEVELPNADGAARDGVTAVTRLSLPLEKAHKISPAILTLNDEGVVGVRAIDDDNKTAFFPVRVLGGEQDGLWVGGLPEDVTVIVVGQEYVGDGETVQPVFETAELGK</sequence>
<dbReference type="STRING" id="311410.LA5095_04338"/>
<dbReference type="RefSeq" id="WP_055118656.1">
    <property type="nucleotide sequence ID" value="NZ_CANMGD010000004.1"/>
</dbReference>
<dbReference type="GO" id="GO:1990281">
    <property type="term" value="C:efflux pump complex"/>
    <property type="evidence" value="ECO:0007669"/>
    <property type="project" value="TreeGrafter"/>
</dbReference>
<name>A0A0M7ATG1_9HYPH</name>
<dbReference type="GeneID" id="97671662"/>
<dbReference type="NCBIfam" id="TIGR01730">
    <property type="entry name" value="RND_mfp"/>
    <property type="match status" value="1"/>
</dbReference>
<feature type="coiled-coil region" evidence="2">
    <location>
        <begin position="151"/>
        <end position="178"/>
    </location>
</feature>
<evidence type="ECO:0000313" key="6">
    <source>
        <dbReference type="Proteomes" id="UP000049983"/>
    </source>
</evidence>
<dbReference type="PANTHER" id="PTHR30469:SF29">
    <property type="entry name" value="BLR2860 PROTEIN"/>
    <property type="match status" value="1"/>
</dbReference>
<feature type="domain" description="CusB-like beta-barrel" evidence="4">
    <location>
        <begin position="216"/>
        <end position="283"/>
    </location>
</feature>
<accession>A0A0M7ATG1</accession>
<evidence type="ECO:0000256" key="3">
    <source>
        <dbReference type="SAM" id="SignalP"/>
    </source>
</evidence>
<keyword evidence="2" id="KW-0175">Coiled coil</keyword>
<dbReference type="GO" id="GO:0015562">
    <property type="term" value="F:efflux transmembrane transporter activity"/>
    <property type="evidence" value="ECO:0007669"/>
    <property type="project" value="TreeGrafter"/>
</dbReference>
<gene>
    <name evidence="5" type="primary">mexA</name>
    <name evidence="5" type="ORF">LA5096_04365</name>
</gene>
<proteinExistence type="inferred from homology"/>
<feature type="signal peptide" evidence="3">
    <location>
        <begin position="1"/>
        <end position="22"/>
    </location>
</feature>
<evidence type="ECO:0000313" key="5">
    <source>
        <dbReference type="EMBL" id="CTQ75410.1"/>
    </source>
</evidence>
<protein>
    <submittedName>
        <fullName evidence="5">Multidrug resistance protein MexA</fullName>
    </submittedName>
</protein>
<dbReference type="OrthoDB" id="9806939at2"/>
<feature type="chain" id="PRO_5009788105" evidence="3">
    <location>
        <begin position="23"/>
        <end position="367"/>
    </location>
</feature>
<dbReference type="Proteomes" id="UP000049983">
    <property type="component" value="Unassembled WGS sequence"/>
</dbReference>
<dbReference type="Gene3D" id="2.40.30.170">
    <property type="match status" value="1"/>
</dbReference>
<organism evidence="5 6">
    <name type="scientific">Roseibium album</name>
    <dbReference type="NCBI Taxonomy" id="311410"/>
    <lineage>
        <taxon>Bacteria</taxon>
        <taxon>Pseudomonadati</taxon>
        <taxon>Pseudomonadota</taxon>
        <taxon>Alphaproteobacteria</taxon>
        <taxon>Hyphomicrobiales</taxon>
        <taxon>Stappiaceae</taxon>
        <taxon>Roseibium</taxon>
    </lineage>
</organism>
<keyword evidence="6" id="KW-1185">Reference proteome</keyword>
<dbReference type="SUPFAM" id="SSF111369">
    <property type="entry name" value="HlyD-like secretion proteins"/>
    <property type="match status" value="1"/>
</dbReference>